<proteinExistence type="predicted"/>
<keyword evidence="9" id="KW-1185">Reference proteome</keyword>
<dbReference type="InterPro" id="IPR040683">
    <property type="entry name" value="CshA_NR2"/>
</dbReference>
<dbReference type="STRING" id="92487.SAMN02745130_03004"/>
<dbReference type="Pfam" id="PF18651">
    <property type="entry name" value="CshA_NR2"/>
    <property type="match status" value="1"/>
</dbReference>
<keyword evidence="2" id="KW-0964">Secreted</keyword>
<organism evidence="8 9">
    <name type="scientific">Thiothrix eikelboomii</name>
    <dbReference type="NCBI Taxonomy" id="92487"/>
    <lineage>
        <taxon>Bacteria</taxon>
        <taxon>Pseudomonadati</taxon>
        <taxon>Pseudomonadota</taxon>
        <taxon>Gammaproteobacteria</taxon>
        <taxon>Thiotrichales</taxon>
        <taxon>Thiotrichaceae</taxon>
        <taxon>Thiothrix</taxon>
    </lineage>
</organism>
<feature type="compositionally biased region" description="Polar residues" evidence="4">
    <location>
        <begin position="585"/>
        <end position="599"/>
    </location>
</feature>
<protein>
    <submittedName>
        <fullName evidence="8">Uncharacterized protein</fullName>
    </submittedName>
</protein>
<sequence length="1073" mass="112164">MQPVKALIWVHTPAAAGVFGPSGYLYIRSNTNLLTINVDTRTVVATVPITGNSTGFANFWDMGYNPIDHQLYYLANNSKLFRLDPSTGIATLIANTGINNSVYFGAQMSDAKGNLVVIRNDNGRVYYIETATGAWSLVGYANPADTNDGVFCPTEYFPFTDRSDAKLSYGEATHTLALSLYLGTNIDNDPAALPSTNADADGSDDDGVTTFPTLSVGASSYTIPAANLTGSGAGTLYAWVDFNGNNSFDTNEFASVPFNNGATGPLNFANFGTVMATGVTTARFRLTTDTLTAANFANTASDGEVEDYIITVNSPALINCGTEFSGSGSGYATGGSGIYPNDIFWLDWSCGAVSQFNPGSIVRKSWTLGNGLQINAQISNITATLTSYNTGSESGDQLDNLYSGLNPLGLANLNAGADPSYTITFTTTLNGLGLPTDIVTANAEDTGAANESHTVTTDGMAWQPIEATGALNAQFSNGGKTVFMSEIPAASGGTLLSFSKEVSSVMVSMLTGGKQALAFGVWSNFDYGDLPTGYPASQGHYLRKTASGGSTPTTLTPVSNLTMATLSDTTDYYLGSIKPDADTGDQPSAHSTGDNTTGVNDEDGVTMPTLTPGLTTNLGATVKGSAGYLQGWIDWNGNQSFESIEQVALNLQDNAAGDLNSATGTLTFSITPPVTAVTPTVYARFRWSNSADLDATSAVTTGETEDYALTFNPSGFTIAGKVYHDANVNGVNNNETGLKNITMVLYDKAANTCRSTQTAADGSYRFSSVQSAAADNYLVYEAATASLPQPSICPPVAADPNGYVSTTSNSVTVTVNTASVNGIDFGDVKLPQFTLEHSQTILPGSTTSYPHRFSTPADGSVSFSLAEDADPNQLHWGAVLFVDTNCNAVLEGGEAQLSGSLAVRAGETVCLLAKVLAPANASDGAAHTLNLTSQFSYGDGSLVAAVVEQTLSDVTLTHAGSTSPIAGAGKLKLSKSVWNMTRNIQGNLALPGETLRYTISYENLGNGQLNELIIYDRVPDFTQLVGASQQCGTTPPELSTCTPTVTGVALKWSFVGQLQPGSQGEVFFEVTVN</sequence>
<comment type="subcellular location">
    <subcellularLocation>
        <location evidence="1">Secreted</location>
    </subcellularLocation>
</comment>
<feature type="domain" description="SD-repeat containing protein B" evidence="5">
    <location>
        <begin position="720"/>
        <end position="780"/>
    </location>
</feature>
<evidence type="ECO:0000259" key="5">
    <source>
        <dbReference type="Pfam" id="PF17210"/>
    </source>
</evidence>
<dbReference type="GO" id="GO:0005576">
    <property type="term" value="C:extracellular region"/>
    <property type="evidence" value="ECO:0007669"/>
    <property type="project" value="UniProtKB-SubCell"/>
</dbReference>
<dbReference type="OrthoDB" id="5619324at2"/>
<dbReference type="SUPFAM" id="SSF117074">
    <property type="entry name" value="Hypothetical protein PA1324"/>
    <property type="match status" value="1"/>
</dbReference>
<evidence type="ECO:0000259" key="7">
    <source>
        <dbReference type="Pfam" id="PF20009"/>
    </source>
</evidence>
<evidence type="ECO:0000256" key="4">
    <source>
        <dbReference type="SAM" id="MobiDB-lite"/>
    </source>
</evidence>
<gene>
    <name evidence="8" type="ORF">SAMN02745130_03004</name>
</gene>
<name>A0A1T4XI33_9GAMM</name>
<evidence type="ECO:0000313" key="8">
    <source>
        <dbReference type="EMBL" id="SKA89136.1"/>
    </source>
</evidence>
<feature type="domain" description="GEVED" evidence="7">
    <location>
        <begin position="236"/>
        <end position="311"/>
    </location>
</feature>
<dbReference type="InterPro" id="IPR013783">
    <property type="entry name" value="Ig-like_fold"/>
</dbReference>
<reference evidence="8 9" key="1">
    <citation type="submission" date="2017-02" db="EMBL/GenBank/DDBJ databases">
        <authorList>
            <person name="Peterson S.W."/>
        </authorList>
    </citation>
    <scope>NUCLEOTIDE SEQUENCE [LARGE SCALE GENOMIC DNA]</scope>
    <source>
        <strain evidence="8 9">ATCC 49788</strain>
    </source>
</reference>
<dbReference type="Gene3D" id="2.60.40.10">
    <property type="entry name" value="Immunoglobulins"/>
    <property type="match status" value="1"/>
</dbReference>
<evidence type="ECO:0000256" key="3">
    <source>
        <dbReference type="ARBA" id="ARBA00022729"/>
    </source>
</evidence>
<dbReference type="Pfam" id="PF17210">
    <property type="entry name" value="SdrD_B"/>
    <property type="match status" value="1"/>
</dbReference>
<dbReference type="InterPro" id="IPR045474">
    <property type="entry name" value="GEVED"/>
</dbReference>
<dbReference type="SUPFAM" id="SSF69304">
    <property type="entry name" value="Tricorn protease N-terminal domain"/>
    <property type="match status" value="1"/>
</dbReference>
<evidence type="ECO:0000256" key="2">
    <source>
        <dbReference type="ARBA" id="ARBA00022525"/>
    </source>
</evidence>
<accession>A0A1T4XI33</accession>
<dbReference type="Proteomes" id="UP000190460">
    <property type="component" value="Unassembled WGS sequence"/>
</dbReference>
<dbReference type="AlphaFoldDB" id="A0A1T4XI33"/>
<feature type="domain" description="Surface adhesin CshA non-repetitive" evidence="6">
    <location>
        <begin position="341"/>
        <end position="521"/>
    </location>
</feature>
<dbReference type="EMBL" id="FUYB01000018">
    <property type="protein sequence ID" value="SKA89136.1"/>
    <property type="molecule type" value="Genomic_DNA"/>
</dbReference>
<dbReference type="RefSeq" id="WP_078923456.1">
    <property type="nucleotide sequence ID" value="NZ_FUYB01000018.1"/>
</dbReference>
<evidence type="ECO:0000256" key="1">
    <source>
        <dbReference type="ARBA" id="ARBA00004613"/>
    </source>
</evidence>
<evidence type="ECO:0000259" key="6">
    <source>
        <dbReference type="Pfam" id="PF18651"/>
    </source>
</evidence>
<dbReference type="InterPro" id="IPR033764">
    <property type="entry name" value="Sdr_B"/>
</dbReference>
<evidence type="ECO:0000313" key="9">
    <source>
        <dbReference type="Proteomes" id="UP000190460"/>
    </source>
</evidence>
<feature type="region of interest" description="Disordered" evidence="4">
    <location>
        <begin position="577"/>
        <end position="604"/>
    </location>
</feature>
<keyword evidence="3" id="KW-0732">Signal</keyword>
<dbReference type="Pfam" id="PF20009">
    <property type="entry name" value="GEVED"/>
    <property type="match status" value="2"/>
</dbReference>
<feature type="domain" description="GEVED" evidence="7">
    <location>
        <begin position="628"/>
        <end position="709"/>
    </location>
</feature>